<dbReference type="EMBL" id="MPIN01000002">
    <property type="protein sequence ID" value="OJH40685.1"/>
    <property type="molecule type" value="Genomic_DNA"/>
</dbReference>
<dbReference type="STRING" id="83449.BON30_06995"/>
<evidence type="ECO:0000313" key="2">
    <source>
        <dbReference type="Proteomes" id="UP000182229"/>
    </source>
</evidence>
<proteinExistence type="predicted"/>
<organism evidence="1 2">
    <name type="scientific">Cystobacter ferrugineus</name>
    <dbReference type="NCBI Taxonomy" id="83449"/>
    <lineage>
        <taxon>Bacteria</taxon>
        <taxon>Pseudomonadati</taxon>
        <taxon>Myxococcota</taxon>
        <taxon>Myxococcia</taxon>
        <taxon>Myxococcales</taxon>
        <taxon>Cystobacterineae</taxon>
        <taxon>Archangiaceae</taxon>
        <taxon>Cystobacter</taxon>
    </lineage>
</organism>
<accession>A0A1L9BEN0</accession>
<comment type="caution">
    <text evidence="1">The sequence shown here is derived from an EMBL/GenBank/DDBJ whole genome shotgun (WGS) entry which is preliminary data.</text>
</comment>
<dbReference type="AlphaFoldDB" id="A0A1L9BEN0"/>
<evidence type="ECO:0000313" key="1">
    <source>
        <dbReference type="EMBL" id="OJH40685.1"/>
    </source>
</evidence>
<sequence>MASELPTSPRFFVLEEGVLGSHYDADVDTVEPVNLADAPRCPRCGGFIGLLKWLPPYRVKLELHGEELGDFIENSAYDLLISERFAEAFRIEGLTGLDGFHPVEVLRVRRMRKGLRKPVTVPRYFVVSTCFGPAAVDPAFSRMRISEPPSCPECRMSGIDTIHGFTLEPGTWRGEDIFRPRGLVGDLVVSERFKDFVERHALTNVRLTPTEQFVRDPSNLGPAPLPTP</sequence>
<dbReference type="RefSeq" id="WP_071897128.1">
    <property type="nucleotide sequence ID" value="NZ_MPIN01000002.1"/>
</dbReference>
<keyword evidence="2" id="KW-1185">Reference proteome</keyword>
<gene>
    <name evidence="1" type="ORF">BON30_06995</name>
</gene>
<name>A0A1L9BEN0_9BACT</name>
<reference evidence="1 2" key="2">
    <citation type="submission" date="2016-12" db="EMBL/GenBank/DDBJ databases">
        <title>Draft Genome Sequence of Cystobacter ferrugineus Strain Cbfe23.</title>
        <authorList>
            <person name="Akbar S."/>
            <person name="Dowd S.E."/>
            <person name="Stevens D.C."/>
        </authorList>
    </citation>
    <scope>NUCLEOTIDE SEQUENCE [LARGE SCALE GENOMIC DNA]</scope>
    <source>
        <strain evidence="1 2">Cbfe23</strain>
    </source>
</reference>
<dbReference type="Proteomes" id="UP000182229">
    <property type="component" value="Unassembled WGS sequence"/>
</dbReference>
<reference evidence="2" key="1">
    <citation type="submission" date="2016-11" db="EMBL/GenBank/DDBJ databases">
        <authorList>
            <person name="Shukria A."/>
            <person name="Stevens D.C."/>
        </authorList>
    </citation>
    <scope>NUCLEOTIDE SEQUENCE [LARGE SCALE GENOMIC DNA]</scope>
    <source>
        <strain evidence="2">Cbfe23</strain>
    </source>
</reference>
<protein>
    <submittedName>
        <fullName evidence="1">Uncharacterized protein</fullName>
    </submittedName>
</protein>